<name>A0A5E4X5K2_9BURK</name>
<sequence>MEFSFDASAEKRINLARCLAHILFGQDARTALETGKICDHLVGGRTISVRSPFHLGWKRRPNNAVYAT</sequence>
<gene>
    <name evidence="1" type="ORF">PIN31115_03650</name>
</gene>
<dbReference type="AlphaFoldDB" id="A0A5E4X5K2"/>
<dbReference type="EMBL" id="CABPSI010000004">
    <property type="protein sequence ID" value="VVE31405.1"/>
    <property type="molecule type" value="Genomic_DNA"/>
</dbReference>
<proteinExistence type="predicted"/>
<accession>A0A5E4X5K2</accession>
<dbReference type="Proteomes" id="UP000333828">
    <property type="component" value="Unassembled WGS sequence"/>
</dbReference>
<keyword evidence="2" id="KW-1185">Reference proteome</keyword>
<evidence type="ECO:0000313" key="1">
    <source>
        <dbReference type="EMBL" id="VVE31405.1"/>
    </source>
</evidence>
<protein>
    <submittedName>
        <fullName evidence="1">Uncharacterized protein</fullName>
    </submittedName>
</protein>
<organism evidence="1 2">
    <name type="scientific">Pandoraea iniqua</name>
    <dbReference type="NCBI Taxonomy" id="2508288"/>
    <lineage>
        <taxon>Bacteria</taxon>
        <taxon>Pseudomonadati</taxon>
        <taxon>Pseudomonadota</taxon>
        <taxon>Betaproteobacteria</taxon>
        <taxon>Burkholderiales</taxon>
        <taxon>Burkholderiaceae</taxon>
        <taxon>Pandoraea</taxon>
    </lineage>
</organism>
<evidence type="ECO:0000313" key="2">
    <source>
        <dbReference type="Proteomes" id="UP000333828"/>
    </source>
</evidence>
<reference evidence="1 2" key="1">
    <citation type="submission" date="2019-08" db="EMBL/GenBank/DDBJ databases">
        <authorList>
            <person name="Peeters C."/>
        </authorList>
    </citation>
    <scope>NUCLEOTIDE SEQUENCE [LARGE SCALE GENOMIC DNA]</scope>
    <source>
        <strain evidence="1 2">LMG 31115</strain>
    </source>
</reference>